<proteinExistence type="predicted"/>
<dbReference type="AlphaFoldDB" id="A0A809ZCB2"/>
<dbReference type="EMBL" id="AP023094">
    <property type="protein sequence ID" value="BCE50069.1"/>
    <property type="molecule type" value="Genomic_DNA"/>
</dbReference>
<accession>A0A809ZCB2</accession>
<evidence type="ECO:0000313" key="2">
    <source>
        <dbReference type="EMBL" id="BCE23810.1"/>
    </source>
</evidence>
<organism evidence="3">
    <name type="scientific">Bradyrhizobium diazoefficiens</name>
    <dbReference type="NCBI Taxonomy" id="1355477"/>
    <lineage>
        <taxon>Bacteria</taxon>
        <taxon>Pseudomonadati</taxon>
        <taxon>Pseudomonadota</taxon>
        <taxon>Alphaproteobacteria</taxon>
        <taxon>Hyphomicrobiales</taxon>
        <taxon>Nitrobacteraceae</taxon>
        <taxon>Bradyrhizobium</taxon>
    </lineage>
</organism>
<gene>
    <name evidence="4" type="ORF">XF10B_63760</name>
    <name evidence="2" type="ORF">XF1B_64910</name>
    <name evidence="3" type="ORF">XF4B_64180</name>
</gene>
<reference evidence="2" key="1">
    <citation type="submission" date="2020-05" db="EMBL/GenBank/DDBJ databases">
        <title>Complete genome sequence of Bradyrhizobium diazoefficiens XF1 isolated from soybean nodule.</title>
        <authorList>
            <person name="Noda R."/>
            <person name="Kakizaki K."/>
            <person name="Minamisawa K."/>
        </authorList>
    </citation>
    <scope>NUCLEOTIDE SEQUENCE</scope>
    <source>
        <strain evidence="2">XF1</strain>
    </source>
</reference>
<dbReference type="EMBL" id="AP023091">
    <property type="protein sequence ID" value="BCE23810.1"/>
    <property type="molecule type" value="Genomic_DNA"/>
</dbReference>
<evidence type="ECO:0000313" key="4">
    <source>
        <dbReference type="EMBL" id="BCE93578.1"/>
    </source>
</evidence>
<dbReference type="RefSeq" id="WP_304564236.1">
    <property type="nucleotide sequence ID" value="NZ_CP124748.1"/>
</dbReference>
<dbReference type="Pfam" id="PF13524">
    <property type="entry name" value="Glyco_trans_1_2"/>
    <property type="match status" value="1"/>
</dbReference>
<name>A0A809ZCB2_9BRAD</name>
<dbReference type="InterPro" id="IPR055259">
    <property type="entry name" value="YkvP/CgeB_Glyco_trans-like"/>
</dbReference>
<reference evidence="4" key="2">
    <citation type="submission" date="2020-05" db="EMBL/GenBank/DDBJ databases">
        <title>Complete genome sequence of Bradyrhizobium diazoefficiens XF10 isolated from soybean nodule.</title>
        <authorList>
            <person name="Noda R."/>
            <person name="Kakizaki K."/>
            <person name="Minamisawa K."/>
        </authorList>
    </citation>
    <scope>NUCLEOTIDE SEQUENCE</scope>
    <source>
        <strain evidence="4">XF10</strain>
    </source>
</reference>
<feature type="domain" description="Spore protein YkvP/CgeB glycosyl transferase-like" evidence="1">
    <location>
        <begin position="247"/>
        <end position="346"/>
    </location>
</feature>
<evidence type="ECO:0000259" key="1">
    <source>
        <dbReference type="Pfam" id="PF13524"/>
    </source>
</evidence>
<sequence>MRVFQNSGVYPSYRPHFDRLASGSKSFRERRQAFLNDRFAASHFLEPVLEGSEKAFFTNADDEVLQRFWARENGLASNTSLEAILLAQIEHHKTDVFYNLDPVRFPSAFLRKLPSCVRTSLCWRAAPSGSVDLTGYGAVVGNFPSILEFWRSKGCRAELFFPAVDPVMQEYVQQERTIDVLFVGGYSRHHSGRAKALEQVAGLARAYDVVFHLDASRLTRLAESPIGRLLPGLERHRRPRAVASIARPPVFGRRLYELLGASKIVFNGAIDMAGTDRGNMRCFEAMGCGALLVSDAGNYPEGMVPGVTIETYASFELAGPTVARALENWTQSMEIAARGRAELGQIYTKGRQWHDFERLVAQL</sequence>
<protein>
    <recommendedName>
        <fullName evidence="1">Spore protein YkvP/CgeB glycosyl transferase-like domain-containing protein</fullName>
    </recommendedName>
</protein>
<reference evidence="3" key="3">
    <citation type="submission" date="2020-05" db="EMBL/GenBank/DDBJ databases">
        <title>Complete genome sequence of Bradyrhizobium diazoefficiens XF4 isolated from soybean nodule.</title>
        <authorList>
            <person name="Noda R."/>
            <person name="Kakizaki K."/>
            <person name="Minamisawa K."/>
        </authorList>
    </citation>
    <scope>NUCLEOTIDE SEQUENCE</scope>
    <source>
        <strain evidence="3">XF4</strain>
    </source>
</reference>
<dbReference type="EMBL" id="AP023099">
    <property type="protein sequence ID" value="BCE93578.1"/>
    <property type="molecule type" value="Genomic_DNA"/>
</dbReference>
<evidence type="ECO:0000313" key="3">
    <source>
        <dbReference type="EMBL" id="BCE50069.1"/>
    </source>
</evidence>